<dbReference type="Gene3D" id="2.60.60.30">
    <property type="entry name" value="sav2460 like domains"/>
    <property type="match status" value="1"/>
</dbReference>
<comment type="caution">
    <text evidence="3">The sequence shown here is derived from an EMBL/GenBank/DDBJ whole genome shotgun (WGS) entry which is preliminary data.</text>
</comment>
<gene>
    <name evidence="3" type="ORF">GCM10022256_02940</name>
</gene>
<organism evidence="3 4">
    <name type="scientific">Frondihabitans peucedani</name>
    <dbReference type="NCBI Taxonomy" id="598626"/>
    <lineage>
        <taxon>Bacteria</taxon>
        <taxon>Bacillati</taxon>
        <taxon>Actinomycetota</taxon>
        <taxon>Actinomycetes</taxon>
        <taxon>Micrococcales</taxon>
        <taxon>Microbacteriaceae</taxon>
        <taxon>Frondihabitans</taxon>
    </lineage>
</organism>
<dbReference type="CDD" id="cd06974">
    <property type="entry name" value="TerD_like"/>
    <property type="match status" value="1"/>
</dbReference>
<protein>
    <submittedName>
        <fullName evidence="3">Calcium homeostasis/redox stress adaptation protein</fullName>
    </submittedName>
</protein>
<evidence type="ECO:0000259" key="2">
    <source>
        <dbReference type="Pfam" id="PF02342"/>
    </source>
</evidence>
<dbReference type="PANTHER" id="PTHR32097">
    <property type="entry name" value="CAMP-BINDING PROTEIN 1-RELATED"/>
    <property type="match status" value="1"/>
</dbReference>
<proteinExistence type="inferred from homology"/>
<comment type="similarity">
    <text evidence="1">Belongs to the CAPAB/TerDEXZ family.</text>
</comment>
<dbReference type="InterPro" id="IPR003325">
    <property type="entry name" value="TerD"/>
</dbReference>
<sequence length="184" mass="20012">MTVTMVPGANAALTAENPDLTRVVVALGWDVIESHGPEAELVPLAVLCGDDGRALSNEHLVFFNQIVSHDGSVAFVDDADDEEIDVDLSAVPPEVAKIVFLVYVDPDVRGVGTFASVRSAYIRVATEDGRELVRFTVPSGDNRSINAMIFGELYRNRDQWKFRAQGQGYTSGLRGVADDFRISL</sequence>
<dbReference type="Pfam" id="PF02342">
    <property type="entry name" value="TerD"/>
    <property type="match status" value="1"/>
</dbReference>
<name>A0ABP8DXN9_9MICO</name>
<keyword evidence="4" id="KW-1185">Reference proteome</keyword>
<dbReference type="PANTHER" id="PTHR32097:SF4">
    <property type="entry name" value="GENERAL STRESS PROTEIN 16U"/>
    <property type="match status" value="1"/>
</dbReference>
<dbReference type="InterPro" id="IPR051324">
    <property type="entry name" value="Stress/Tellurium_Resist"/>
</dbReference>
<evidence type="ECO:0000256" key="1">
    <source>
        <dbReference type="ARBA" id="ARBA00008775"/>
    </source>
</evidence>
<accession>A0ABP8DXN9</accession>
<dbReference type="EMBL" id="BAABAU010000001">
    <property type="protein sequence ID" value="GAA4264682.1"/>
    <property type="molecule type" value="Genomic_DNA"/>
</dbReference>
<feature type="domain" description="TerD" evidence="2">
    <location>
        <begin position="1"/>
        <end position="180"/>
    </location>
</feature>
<dbReference type="Proteomes" id="UP001501594">
    <property type="component" value="Unassembled WGS sequence"/>
</dbReference>
<evidence type="ECO:0000313" key="4">
    <source>
        <dbReference type="Proteomes" id="UP001501594"/>
    </source>
</evidence>
<reference evidence="4" key="1">
    <citation type="journal article" date="2019" name="Int. J. Syst. Evol. Microbiol.">
        <title>The Global Catalogue of Microorganisms (GCM) 10K type strain sequencing project: providing services to taxonomists for standard genome sequencing and annotation.</title>
        <authorList>
            <consortium name="The Broad Institute Genomics Platform"/>
            <consortium name="The Broad Institute Genome Sequencing Center for Infectious Disease"/>
            <person name="Wu L."/>
            <person name="Ma J."/>
        </authorList>
    </citation>
    <scope>NUCLEOTIDE SEQUENCE [LARGE SCALE GENOMIC DNA]</scope>
    <source>
        <strain evidence="4">JCM 17442</strain>
    </source>
</reference>
<evidence type="ECO:0000313" key="3">
    <source>
        <dbReference type="EMBL" id="GAA4264682.1"/>
    </source>
</evidence>